<dbReference type="GO" id="GO:0051539">
    <property type="term" value="F:4 iron, 4 sulfur cluster binding"/>
    <property type="evidence" value="ECO:0007669"/>
    <property type="project" value="UniProtKB-KW"/>
</dbReference>
<accession>A0A081BXB8</accession>
<dbReference type="Gene3D" id="3.80.30.20">
    <property type="entry name" value="tm_1862 like domain"/>
    <property type="match status" value="1"/>
</dbReference>
<dbReference type="GO" id="GO:0046872">
    <property type="term" value="F:metal ion binding"/>
    <property type="evidence" value="ECO:0007669"/>
    <property type="project" value="UniProtKB-KW"/>
</dbReference>
<dbReference type="Pfam" id="PF04055">
    <property type="entry name" value="Radical_SAM"/>
    <property type="match status" value="1"/>
</dbReference>
<dbReference type="HOGENOM" id="CLU_057482_0_0_0"/>
<organism evidence="8">
    <name type="scientific">Vecturithrix granuli</name>
    <dbReference type="NCBI Taxonomy" id="1499967"/>
    <lineage>
        <taxon>Bacteria</taxon>
        <taxon>Candidatus Moduliflexota</taxon>
        <taxon>Candidatus Vecturitrichia</taxon>
        <taxon>Candidatus Vecturitrichales</taxon>
        <taxon>Candidatus Vecturitrichaceae</taxon>
        <taxon>Candidatus Vecturithrix</taxon>
    </lineage>
</organism>
<dbReference type="InterPro" id="IPR058240">
    <property type="entry name" value="rSAM_sf"/>
</dbReference>
<dbReference type="InterPro" id="IPR006638">
    <property type="entry name" value="Elp3/MiaA/NifB-like_rSAM"/>
</dbReference>
<comment type="cofactor">
    <cofactor evidence="1">
        <name>[4Fe-4S] cluster</name>
        <dbReference type="ChEBI" id="CHEBI:49883"/>
    </cofactor>
</comment>
<dbReference type="PANTHER" id="PTHR11135:SF0">
    <property type="entry name" value="ELONGATOR COMPLEX PROTEIN 3"/>
    <property type="match status" value="1"/>
</dbReference>
<dbReference type="SFLD" id="SFLDS00029">
    <property type="entry name" value="Radical_SAM"/>
    <property type="match status" value="1"/>
</dbReference>
<dbReference type="InterPro" id="IPR023404">
    <property type="entry name" value="rSAM_horseshoe"/>
</dbReference>
<dbReference type="InterPro" id="IPR007197">
    <property type="entry name" value="rSAM"/>
</dbReference>
<evidence type="ECO:0000313" key="8">
    <source>
        <dbReference type="EMBL" id="GAK56973.1"/>
    </source>
</evidence>
<dbReference type="InterPro" id="IPR039661">
    <property type="entry name" value="ELP3"/>
</dbReference>
<feature type="domain" description="Radical SAM core" evidence="7">
    <location>
        <begin position="4"/>
        <end position="242"/>
    </location>
</feature>
<dbReference type="EMBL" id="DF820465">
    <property type="protein sequence ID" value="GAK56973.1"/>
    <property type="molecule type" value="Genomic_DNA"/>
</dbReference>
<evidence type="ECO:0000313" key="9">
    <source>
        <dbReference type="Proteomes" id="UP000030661"/>
    </source>
</evidence>
<keyword evidence="2" id="KW-0004">4Fe-4S</keyword>
<evidence type="ECO:0000256" key="1">
    <source>
        <dbReference type="ARBA" id="ARBA00001966"/>
    </source>
</evidence>
<dbReference type="Proteomes" id="UP000030661">
    <property type="component" value="Unassembled WGS sequence"/>
</dbReference>
<dbReference type="PANTHER" id="PTHR11135">
    <property type="entry name" value="HISTONE ACETYLTRANSFERASE-RELATED"/>
    <property type="match status" value="1"/>
</dbReference>
<keyword evidence="5" id="KW-0408">Iron</keyword>
<dbReference type="InterPro" id="IPR032432">
    <property type="entry name" value="Radical_SAM_C"/>
</dbReference>
<dbReference type="AlphaFoldDB" id="A0A081BXB8"/>
<sequence>MRDVTINKIIAIFLSHQGCPQRCIFCHQPHITGVALRTEVTPEDVRHTIECALAEPRSQQKGVRFEVAFYGGTFTGLALDVQEQFLHTVQAYIQRGDITGIRVSTHPRMFDDQIFALLNAYSVHLVELGVQSFDDEVLRLAQRGHTAEEAEQIIQRLHAAGIEVGIHLMVGLPGDSCVKSLFSTHKAIELQPACVRIHPTLVMQGTQLEQLSRAGQYQSLSLETAIILCKEMLRLFQTAGIPVIRIGLQPTTSLERHLIAGPYHPAMRQLVESAMFYDMMETACIAHPFADQRVVFYVSPKDLSTARGQKNANVIKLQERFHLQEVRILADDTLPRGQVRRE</sequence>
<proteinExistence type="predicted"/>
<dbReference type="SFLD" id="SFLDG01082">
    <property type="entry name" value="B12-binding_domain_containing"/>
    <property type="match status" value="1"/>
</dbReference>
<name>A0A081BXB8_VECG1</name>
<reference evidence="8" key="1">
    <citation type="journal article" date="2015" name="PeerJ">
        <title>First genomic representation of candidate bacterial phylum KSB3 points to enhanced environmental sensing as a trigger of wastewater bulking.</title>
        <authorList>
            <person name="Sekiguchi Y."/>
            <person name="Ohashi A."/>
            <person name="Parks D.H."/>
            <person name="Yamauchi T."/>
            <person name="Tyson G.W."/>
            <person name="Hugenholtz P."/>
        </authorList>
    </citation>
    <scope>NUCLEOTIDE SEQUENCE [LARGE SCALE GENOMIC DNA]</scope>
</reference>
<dbReference type="CDD" id="cd01335">
    <property type="entry name" value="Radical_SAM"/>
    <property type="match status" value="1"/>
</dbReference>
<evidence type="ECO:0000256" key="5">
    <source>
        <dbReference type="ARBA" id="ARBA00023004"/>
    </source>
</evidence>
<evidence type="ECO:0000256" key="6">
    <source>
        <dbReference type="ARBA" id="ARBA00023014"/>
    </source>
</evidence>
<dbReference type="SFLD" id="SFLDG01086">
    <property type="entry name" value="elongater_protein-like"/>
    <property type="match status" value="1"/>
</dbReference>
<keyword evidence="3" id="KW-0949">S-adenosyl-L-methionine</keyword>
<dbReference type="GO" id="GO:0005737">
    <property type="term" value="C:cytoplasm"/>
    <property type="evidence" value="ECO:0007669"/>
    <property type="project" value="TreeGrafter"/>
</dbReference>
<gene>
    <name evidence="8" type="ORF">U27_03937</name>
</gene>
<evidence type="ECO:0000256" key="4">
    <source>
        <dbReference type="ARBA" id="ARBA00022723"/>
    </source>
</evidence>
<dbReference type="GO" id="GO:0002926">
    <property type="term" value="P:tRNA wobble base 5-methoxycarbonylmethyl-2-thiouridinylation"/>
    <property type="evidence" value="ECO:0007669"/>
    <property type="project" value="TreeGrafter"/>
</dbReference>
<dbReference type="SUPFAM" id="SSF102114">
    <property type="entry name" value="Radical SAM enzymes"/>
    <property type="match status" value="1"/>
</dbReference>
<keyword evidence="4" id="KW-0479">Metal-binding</keyword>
<dbReference type="STRING" id="1499967.U27_03937"/>
<keyword evidence="6" id="KW-0411">Iron-sulfur</keyword>
<evidence type="ECO:0000256" key="2">
    <source>
        <dbReference type="ARBA" id="ARBA00022485"/>
    </source>
</evidence>
<keyword evidence="9" id="KW-1185">Reference proteome</keyword>
<dbReference type="GO" id="GO:0003824">
    <property type="term" value="F:catalytic activity"/>
    <property type="evidence" value="ECO:0007669"/>
    <property type="project" value="InterPro"/>
</dbReference>
<protein>
    <submittedName>
        <fullName evidence="8">ELP3 component of the RNA polymerase II complex, consists of</fullName>
    </submittedName>
</protein>
<evidence type="ECO:0000256" key="3">
    <source>
        <dbReference type="ARBA" id="ARBA00022691"/>
    </source>
</evidence>
<dbReference type="Pfam" id="PF16199">
    <property type="entry name" value="Radical_SAM_C"/>
    <property type="match status" value="1"/>
</dbReference>
<dbReference type="eggNOG" id="COG1243">
    <property type="taxonomic scope" value="Bacteria"/>
</dbReference>
<dbReference type="SMART" id="SM00729">
    <property type="entry name" value="Elp3"/>
    <property type="match status" value="1"/>
</dbReference>
<evidence type="ECO:0000259" key="7">
    <source>
        <dbReference type="PROSITE" id="PS51918"/>
    </source>
</evidence>
<dbReference type="PROSITE" id="PS51918">
    <property type="entry name" value="RADICAL_SAM"/>
    <property type="match status" value="1"/>
</dbReference>